<feature type="non-terminal residue" evidence="2">
    <location>
        <position position="1"/>
    </location>
</feature>
<proteinExistence type="predicted"/>
<feature type="region of interest" description="Disordered" evidence="1">
    <location>
        <begin position="24"/>
        <end position="58"/>
    </location>
</feature>
<evidence type="ECO:0000313" key="3">
    <source>
        <dbReference type="Proteomes" id="UP001529510"/>
    </source>
</evidence>
<dbReference type="EMBL" id="JAMKFB020000020">
    <property type="protein sequence ID" value="KAL0164422.1"/>
    <property type="molecule type" value="Genomic_DNA"/>
</dbReference>
<dbReference type="Proteomes" id="UP001529510">
    <property type="component" value="Unassembled WGS sequence"/>
</dbReference>
<name>A0ABD0NRS6_CIRMR</name>
<evidence type="ECO:0000256" key="1">
    <source>
        <dbReference type="SAM" id="MobiDB-lite"/>
    </source>
</evidence>
<protein>
    <submittedName>
        <fullName evidence="2">Uncharacterized protein</fullName>
    </submittedName>
</protein>
<comment type="caution">
    <text evidence="2">The sequence shown here is derived from an EMBL/GenBank/DDBJ whole genome shotgun (WGS) entry which is preliminary data.</text>
</comment>
<feature type="non-terminal residue" evidence="2">
    <location>
        <position position="58"/>
    </location>
</feature>
<gene>
    <name evidence="2" type="ORF">M9458_040175</name>
</gene>
<evidence type="ECO:0000313" key="2">
    <source>
        <dbReference type="EMBL" id="KAL0164422.1"/>
    </source>
</evidence>
<dbReference type="AlphaFoldDB" id="A0ABD0NRS6"/>
<accession>A0ABD0NRS6</accession>
<sequence>FMPKACMLREDGDSVEGAARFSRHDGCGWDEQQGVGSARLRHQRRPQWSGGTRGLDPQ</sequence>
<keyword evidence="3" id="KW-1185">Reference proteome</keyword>
<organism evidence="2 3">
    <name type="scientific">Cirrhinus mrigala</name>
    <name type="common">Mrigala</name>
    <dbReference type="NCBI Taxonomy" id="683832"/>
    <lineage>
        <taxon>Eukaryota</taxon>
        <taxon>Metazoa</taxon>
        <taxon>Chordata</taxon>
        <taxon>Craniata</taxon>
        <taxon>Vertebrata</taxon>
        <taxon>Euteleostomi</taxon>
        <taxon>Actinopterygii</taxon>
        <taxon>Neopterygii</taxon>
        <taxon>Teleostei</taxon>
        <taxon>Ostariophysi</taxon>
        <taxon>Cypriniformes</taxon>
        <taxon>Cyprinidae</taxon>
        <taxon>Labeoninae</taxon>
        <taxon>Labeonini</taxon>
        <taxon>Cirrhinus</taxon>
    </lineage>
</organism>
<reference evidence="2 3" key="1">
    <citation type="submission" date="2024-05" db="EMBL/GenBank/DDBJ databases">
        <title>Genome sequencing and assembly of Indian major carp, Cirrhinus mrigala (Hamilton, 1822).</title>
        <authorList>
            <person name="Mohindra V."/>
            <person name="Chowdhury L.M."/>
            <person name="Lal K."/>
            <person name="Jena J.K."/>
        </authorList>
    </citation>
    <scope>NUCLEOTIDE SEQUENCE [LARGE SCALE GENOMIC DNA]</scope>
    <source>
        <strain evidence="2">CM1030</strain>
        <tissue evidence="2">Blood</tissue>
    </source>
</reference>